<accession>A0ABD3HRR1</accession>
<proteinExistence type="predicted"/>
<evidence type="ECO:0008006" key="3">
    <source>
        <dbReference type="Google" id="ProtNLM"/>
    </source>
</evidence>
<comment type="caution">
    <text evidence="1">The sequence shown here is derived from an EMBL/GenBank/DDBJ whole genome shotgun (WGS) entry which is preliminary data.</text>
</comment>
<dbReference type="AlphaFoldDB" id="A0ABD3HRR1"/>
<reference evidence="1 2" key="1">
    <citation type="submission" date="2024-09" db="EMBL/GenBank/DDBJ databases">
        <title>Chromosome-scale assembly of Riccia sorocarpa.</title>
        <authorList>
            <person name="Paukszto L."/>
        </authorList>
    </citation>
    <scope>NUCLEOTIDE SEQUENCE [LARGE SCALE GENOMIC DNA]</scope>
    <source>
        <strain evidence="1">LP-2024</strain>
        <tissue evidence="1">Aerial parts of the thallus</tissue>
    </source>
</reference>
<sequence length="247" mass="28601">MRDDRNKRLMVDHHPILEPVKEAFEEGELHPNIMVQPITSSRPVEVGEGSNAQKKKKKKRLTVKVFEQSKQERRPITTYDMCGKARLIRLGSFNWKMKDCEPISDKQLRWITIPNQITHLERRNRIGQGSFGTIYIVGFRNVGLRIELGMEGVVPYVTKKCIEMPHMSAWVMMHKKLASFAETHCAIVRPVASPVASHNINSILMYLYWSGKDIHHWINLEQITRGKILRDSFGRLEILITDHPNPT</sequence>
<evidence type="ECO:0000313" key="2">
    <source>
        <dbReference type="Proteomes" id="UP001633002"/>
    </source>
</evidence>
<gene>
    <name evidence="1" type="ORF">R1sor_006601</name>
</gene>
<name>A0ABD3HRR1_9MARC</name>
<dbReference type="Proteomes" id="UP001633002">
    <property type="component" value="Unassembled WGS sequence"/>
</dbReference>
<protein>
    <recommendedName>
        <fullName evidence="3">Protein kinase domain-containing protein</fullName>
    </recommendedName>
</protein>
<organism evidence="1 2">
    <name type="scientific">Riccia sorocarpa</name>
    <dbReference type="NCBI Taxonomy" id="122646"/>
    <lineage>
        <taxon>Eukaryota</taxon>
        <taxon>Viridiplantae</taxon>
        <taxon>Streptophyta</taxon>
        <taxon>Embryophyta</taxon>
        <taxon>Marchantiophyta</taxon>
        <taxon>Marchantiopsida</taxon>
        <taxon>Marchantiidae</taxon>
        <taxon>Marchantiales</taxon>
        <taxon>Ricciaceae</taxon>
        <taxon>Riccia</taxon>
    </lineage>
</organism>
<evidence type="ECO:0000313" key="1">
    <source>
        <dbReference type="EMBL" id="KAL3692950.1"/>
    </source>
</evidence>
<keyword evidence="2" id="KW-1185">Reference proteome</keyword>
<dbReference type="EMBL" id="JBJQOH010000003">
    <property type="protein sequence ID" value="KAL3692950.1"/>
    <property type="molecule type" value="Genomic_DNA"/>
</dbReference>